<keyword evidence="2" id="KW-1185">Reference proteome</keyword>
<reference evidence="1" key="1">
    <citation type="submission" date="2024-04" db="EMBL/GenBank/DDBJ databases">
        <authorList>
            <consortium name="Molecular Ecology Group"/>
        </authorList>
    </citation>
    <scope>NUCLEOTIDE SEQUENCE</scope>
</reference>
<dbReference type="Proteomes" id="UP001497644">
    <property type="component" value="Chromosome 10"/>
</dbReference>
<name>A0AAV2N5E6_9HYME</name>
<dbReference type="AlphaFoldDB" id="A0AAV2N5E6"/>
<gene>
    <name evidence="1" type="ORF">LPLAT_LOCUS1414</name>
</gene>
<evidence type="ECO:0000313" key="1">
    <source>
        <dbReference type="EMBL" id="CAL1674887.1"/>
    </source>
</evidence>
<accession>A0AAV2N5E6</accession>
<dbReference type="EMBL" id="OZ034833">
    <property type="protein sequence ID" value="CAL1674887.1"/>
    <property type="molecule type" value="Genomic_DNA"/>
</dbReference>
<proteinExistence type="predicted"/>
<sequence length="83" mass="9299">MAYPAGLCNTKGWDKVGVRYVYKKREGKSTGREGVFFPRLAQQCIGSTFLHIIVSEPLPIAQWIISETAPEEIGIMTVREKLS</sequence>
<protein>
    <submittedName>
        <fullName evidence="1">Uncharacterized protein</fullName>
    </submittedName>
</protein>
<organism evidence="1 2">
    <name type="scientific">Lasius platythorax</name>
    <dbReference type="NCBI Taxonomy" id="488582"/>
    <lineage>
        <taxon>Eukaryota</taxon>
        <taxon>Metazoa</taxon>
        <taxon>Ecdysozoa</taxon>
        <taxon>Arthropoda</taxon>
        <taxon>Hexapoda</taxon>
        <taxon>Insecta</taxon>
        <taxon>Pterygota</taxon>
        <taxon>Neoptera</taxon>
        <taxon>Endopterygota</taxon>
        <taxon>Hymenoptera</taxon>
        <taxon>Apocrita</taxon>
        <taxon>Aculeata</taxon>
        <taxon>Formicoidea</taxon>
        <taxon>Formicidae</taxon>
        <taxon>Formicinae</taxon>
        <taxon>Lasius</taxon>
        <taxon>Lasius</taxon>
    </lineage>
</organism>
<evidence type="ECO:0000313" key="2">
    <source>
        <dbReference type="Proteomes" id="UP001497644"/>
    </source>
</evidence>